<proteinExistence type="predicted"/>
<feature type="transmembrane region" description="Helical" evidence="1">
    <location>
        <begin position="20"/>
        <end position="40"/>
    </location>
</feature>
<evidence type="ECO:0000313" key="2">
    <source>
        <dbReference type="EMBL" id="CAA9298673.1"/>
    </source>
</evidence>
<accession>A0A6J4K8H6</accession>
<keyword evidence="1" id="KW-0472">Membrane</keyword>
<keyword evidence="1" id="KW-0812">Transmembrane</keyword>
<keyword evidence="1" id="KW-1133">Transmembrane helix</keyword>
<name>A0A6J4K8H6_9BACT</name>
<organism evidence="2">
    <name type="scientific">uncultured Gemmatimonadaceae bacterium</name>
    <dbReference type="NCBI Taxonomy" id="246130"/>
    <lineage>
        <taxon>Bacteria</taxon>
        <taxon>Pseudomonadati</taxon>
        <taxon>Gemmatimonadota</taxon>
        <taxon>Gemmatimonadia</taxon>
        <taxon>Gemmatimonadales</taxon>
        <taxon>Gemmatimonadaceae</taxon>
        <taxon>environmental samples</taxon>
    </lineage>
</organism>
<evidence type="ECO:0000256" key="1">
    <source>
        <dbReference type="SAM" id="Phobius"/>
    </source>
</evidence>
<feature type="transmembrane region" description="Helical" evidence="1">
    <location>
        <begin position="60"/>
        <end position="80"/>
    </location>
</feature>
<protein>
    <submittedName>
        <fullName evidence="2">Uncharacterized protein</fullName>
    </submittedName>
</protein>
<reference evidence="2" key="1">
    <citation type="submission" date="2020-02" db="EMBL/GenBank/DDBJ databases">
        <authorList>
            <person name="Meier V. D."/>
        </authorList>
    </citation>
    <scope>NUCLEOTIDE SEQUENCE</scope>
    <source>
        <strain evidence="2">AVDCRST_MAG11</strain>
    </source>
</reference>
<sequence>MAAPDPASPVAPRRGCIGCLTALLGLLSGAMVAVLVGVVVRAVTDGPRCNGVPICDWNQYAAVGAVVGVVTLPILTFWRLRQSKPAAGSSDRG</sequence>
<dbReference type="EMBL" id="CADCTU010000146">
    <property type="protein sequence ID" value="CAA9298673.1"/>
    <property type="molecule type" value="Genomic_DNA"/>
</dbReference>
<gene>
    <name evidence="2" type="ORF">AVDCRST_MAG11-666</name>
</gene>
<dbReference type="AlphaFoldDB" id="A0A6J4K8H6"/>